<protein>
    <submittedName>
        <fullName evidence="3">Uncharacterized protein</fullName>
    </submittedName>
</protein>
<dbReference type="Proteomes" id="UP000017836">
    <property type="component" value="Unassembled WGS sequence"/>
</dbReference>
<dbReference type="PANTHER" id="PTHR15092">
    <property type="entry name" value="POLY A -SPECIFIC RIBONUCLEASE/TARGET OF EGR1, MEMBER 1"/>
    <property type="match status" value="1"/>
</dbReference>
<evidence type="ECO:0000313" key="4">
    <source>
        <dbReference type="Proteomes" id="UP000017836"/>
    </source>
</evidence>
<dbReference type="GO" id="GO:0009651">
    <property type="term" value="P:response to salt stress"/>
    <property type="evidence" value="ECO:0007669"/>
    <property type="project" value="EnsemblPlants"/>
</dbReference>
<dbReference type="GO" id="GO:0000175">
    <property type="term" value="F:3'-5'-RNA exonuclease activity"/>
    <property type="evidence" value="ECO:0000318"/>
    <property type="project" value="GO_Central"/>
</dbReference>
<dbReference type="GO" id="GO:0003723">
    <property type="term" value="F:RNA binding"/>
    <property type="evidence" value="ECO:0000318"/>
    <property type="project" value="GO_Central"/>
</dbReference>
<dbReference type="Pfam" id="PF04857">
    <property type="entry name" value="CAF1"/>
    <property type="match status" value="1"/>
</dbReference>
<evidence type="ECO:0000256" key="2">
    <source>
        <dbReference type="ARBA" id="ARBA00008372"/>
    </source>
</evidence>
<name>U5DFP6_AMBTC</name>
<dbReference type="PANTHER" id="PTHR15092:SF22">
    <property type="entry name" value="POLY(A)-SPECIFIC RIBONUCLEASE PNLDC1"/>
    <property type="match status" value="1"/>
</dbReference>
<sequence>MANPCKSRVFAPLFGSFPSRNFFSHYFSTISIKKVTRNNFTSSFEELRHHVREADFVALDLEMSGITSAPWRESFEFDHSTIRYLKIKDSAEKFAVVQFGVCPFRYDNSTKTLIAYPHSFYIFPRKELPIDFPSCEFLCQTTSIEFLARHQFDFNACIHEGISYLSRAQEAEALHQLGLADVDHLPYSECNPKETREMPLVSFGDILFTERMKIKLSEWRDSLLRNQNCDYHFEENSSNCKLQFRTDFFKMRPSLLLSGFSSHQLRLIQQVIRKHFDDLAFIRINDENSLSQNRIVYTDWKDDRAKLMEEVRKDMQKVTKSKVDAAVGFRHVIDLLSSEGKVIVGHNCLLDIAHVHSKFLGPLPSTLAEFASSIHKLLPYIIDTKRLLISELAIQRLMKKTGTSLSSAFSFLCSQMVSSSDTSSSNSRPFFKVEVLTDEESSSNQSNPGAKHEAGYDAFMTGCVFAQICHLLGIDFSIYKGSDVVEHEKLQKHLNLLYLGWNSGTMVDMKTGQEIAHSTVTNLKKRYPKIQFSNIVLVWGFQKKFKPWEMKDIVTKVLGISSVTSVFYLDETAAFVQFSKEQYVQDFLVLKDTVERESGPLSVLHPLGKLLEGGNTRAAKYDIYKEICSSPLSRVLFADQTEAMGIKWKTKVEIQKLEQADVGEGGSDRKNEVVAEKKILRDGKPHMEGSEDCLSSESILDVLYSSGSLIFKKVRT</sequence>
<reference evidence="4" key="1">
    <citation type="journal article" date="2013" name="Science">
        <title>The Amborella genome and the evolution of flowering plants.</title>
        <authorList>
            <consortium name="Amborella Genome Project"/>
        </authorList>
    </citation>
    <scope>NUCLEOTIDE SEQUENCE [LARGE SCALE GENOMIC DNA]</scope>
</reference>
<gene>
    <name evidence="3" type="ORF">AMTR_s00061p00208140</name>
</gene>
<dbReference type="Gramene" id="ERN19248">
    <property type="protein sequence ID" value="ERN19248"/>
    <property type="gene ID" value="AMTR_s00061p00208140"/>
</dbReference>
<dbReference type="STRING" id="13333.U5DFP6"/>
<accession>U5DFP6</accession>
<dbReference type="KEGG" id="atr:18447625"/>
<organism evidence="3 4">
    <name type="scientific">Amborella trichopoda</name>
    <dbReference type="NCBI Taxonomy" id="13333"/>
    <lineage>
        <taxon>Eukaryota</taxon>
        <taxon>Viridiplantae</taxon>
        <taxon>Streptophyta</taxon>
        <taxon>Embryophyta</taxon>
        <taxon>Tracheophyta</taxon>
        <taxon>Spermatophyta</taxon>
        <taxon>Magnoliopsida</taxon>
        <taxon>Amborellales</taxon>
        <taxon>Amborellaceae</taxon>
        <taxon>Amborella</taxon>
    </lineage>
</organism>
<dbReference type="EMBL" id="KI392075">
    <property type="protein sequence ID" value="ERN19248.1"/>
    <property type="molecule type" value="Genomic_DNA"/>
</dbReference>
<dbReference type="OrthoDB" id="1432093at2759"/>
<dbReference type="Gene3D" id="3.30.420.10">
    <property type="entry name" value="Ribonuclease H-like superfamily/Ribonuclease H"/>
    <property type="match status" value="2"/>
</dbReference>
<evidence type="ECO:0000256" key="1">
    <source>
        <dbReference type="ARBA" id="ARBA00001968"/>
    </source>
</evidence>
<dbReference type="AlphaFoldDB" id="U5DFP6"/>
<dbReference type="InterPro" id="IPR012337">
    <property type="entry name" value="RNaseH-like_sf"/>
</dbReference>
<dbReference type="GO" id="GO:0005739">
    <property type="term" value="C:mitochondrion"/>
    <property type="evidence" value="ECO:0007669"/>
    <property type="project" value="EnsemblPlants"/>
</dbReference>
<evidence type="ECO:0000313" key="3">
    <source>
        <dbReference type="EMBL" id="ERN19248.1"/>
    </source>
</evidence>
<comment type="cofactor">
    <cofactor evidence="1">
        <name>a divalent metal cation</name>
        <dbReference type="ChEBI" id="CHEBI:60240"/>
    </cofactor>
</comment>
<proteinExistence type="inferred from homology"/>
<dbReference type="GO" id="GO:0009737">
    <property type="term" value="P:response to abscisic acid"/>
    <property type="evidence" value="ECO:0007669"/>
    <property type="project" value="EnsemblPlants"/>
</dbReference>
<comment type="similarity">
    <text evidence="2">Belongs to the CAF1 family.</text>
</comment>
<dbReference type="InterPro" id="IPR006941">
    <property type="entry name" value="RNase_CAF1"/>
</dbReference>
<dbReference type="InterPro" id="IPR036397">
    <property type="entry name" value="RNaseH_sf"/>
</dbReference>
<dbReference type="GO" id="GO:0009751">
    <property type="term" value="P:response to salicylic acid"/>
    <property type="evidence" value="ECO:0007669"/>
    <property type="project" value="EnsemblPlants"/>
</dbReference>
<dbReference type="OMA" id="TIREWRD"/>
<dbReference type="InterPro" id="IPR051181">
    <property type="entry name" value="CAF1_poly(A)_ribonucleases"/>
</dbReference>
<dbReference type="HOGENOM" id="CLU_020384_1_0_1"/>
<keyword evidence="4" id="KW-1185">Reference proteome</keyword>
<dbReference type="eggNOG" id="KOG1990">
    <property type="taxonomic scope" value="Eukaryota"/>
</dbReference>
<dbReference type="SUPFAM" id="SSF53098">
    <property type="entry name" value="Ribonuclease H-like"/>
    <property type="match status" value="1"/>
</dbReference>